<name>A0A8S3SYL6_MYTED</name>
<dbReference type="Proteomes" id="UP000683360">
    <property type="component" value="Unassembled WGS sequence"/>
</dbReference>
<protein>
    <submittedName>
        <fullName evidence="2">Uncharacterized protein</fullName>
    </submittedName>
</protein>
<dbReference type="AlphaFoldDB" id="A0A8S3SYL6"/>
<evidence type="ECO:0000256" key="1">
    <source>
        <dbReference type="SAM" id="MobiDB-lite"/>
    </source>
</evidence>
<evidence type="ECO:0000313" key="2">
    <source>
        <dbReference type="EMBL" id="CAG2224500.1"/>
    </source>
</evidence>
<comment type="caution">
    <text evidence="2">The sequence shown here is derived from an EMBL/GenBank/DDBJ whole genome shotgun (WGS) entry which is preliminary data.</text>
</comment>
<organism evidence="2 3">
    <name type="scientific">Mytilus edulis</name>
    <name type="common">Blue mussel</name>
    <dbReference type="NCBI Taxonomy" id="6550"/>
    <lineage>
        <taxon>Eukaryota</taxon>
        <taxon>Metazoa</taxon>
        <taxon>Spiralia</taxon>
        <taxon>Lophotrochozoa</taxon>
        <taxon>Mollusca</taxon>
        <taxon>Bivalvia</taxon>
        <taxon>Autobranchia</taxon>
        <taxon>Pteriomorphia</taxon>
        <taxon>Mytilida</taxon>
        <taxon>Mytiloidea</taxon>
        <taxon>Mytilidae</taxon>
        <taxon>Mytilinae</taxon>
        <taxon>Mytilus</taxon>
    </lineage>
</organism>
<reference evidence="2" key="1">
    <citation type="submission" date="2021-03" db="EMBL/GenBank/DDBJ databases">
        <authorList>
            <person name="Bekaert M."/>
        </authorList>
    </citation>
    <scope>NUCLEOTIDE SEQUENCE</scope>
</reference>
<sequence length="159" mass="17744">MPKQTLKTSGQHTNGKKVESGGNWKGNSIDGCNILSIGMERRRVQKVVLPSKCTEGTLDWHYPEGTLKVVVPKENGKFTFCVGYNHNPSVKKALITTRSGSREINLPSKIDQSECFDYTGVLSLTFVGPRRMNTYIAFIPYTKSKVESRDTNTKTSLKI</sequence>
<feature type="region of interest" description="Disordered" evidence="1">
    <location>
        <begin position="1"/>
        <end position="22"/>
    </location>
</feature>
<accession>A0A8S3SYL6</accession>
<keyword evidence="3" id="KW-1185">Reference proteome</keyword>
<evidence type="ECO:0000313" key="3">
    <source>
        <dbReference type="Proteomes" id="UP000683360"/>
    </source>
</evidence>
<gene>
    <name evidence="2" type="ORF">MEDL_37650</name>
</gene>
<feature type="compositionally biased region" description="Polar residues" evidence="1">
    <location>
        <begin position="1"/>
        <end position="13"/>
    </location>
</feature>
<dbReference type="OrthoDB" id="6044963at2759"/>
<dbReference type="EMBL" id="CAJPWZ010001806">
    <property type="protein sequence ID" value="CAG2224500.1"/>
    <property type="molecule type" value="Genomic_DNA"/>
</dbReference>
<proteinExistence type="predicted"/>